<comment type="caution">
    <text evidence="1">The sequence shown here is derived from an EMBL/GenBank/DDBJ whole genome shotgun (WGS) entry which is preliminary data.</text>
</comment>
<dbReference type="InterPro" id="IPR012347">
    <property type="entry name" value="Ferritin-like"/>
</dbReference>
<sequence>MNLIYTLRLADDALILGHRISEWCGHGPILEQDIALTNTSLDHIGRARSLYQYAAAQFNALPAEAKAGTFASVMLNDFVSKGAAIDEDDLAYLRDGNEFYNLLLLEQPNNDWAYTVARSFYYDAFNVLFWTELERSADTTLAAIAGKSLKEATYHLRWSSEWVIRLGDGTEESHSRMQQAVNDLWMYTGELFMPNDAEVAAANAGGVDITKLEAKWTEKVAEIFAEATLAMPAATWMQKGGKKGIHSEHLGYILAEMQYLQRAYPGMEW</sequence>
<dbReference type="NCBIfam" id="TIGR02158">
    <property type="entry name" value="PA_CoA_Oxy3"/>
    <property type="match status" value="1"/>
</dbReference>
<keyword evidence="2" id="KW-1185">Reference proteome</keyword>
<dbReference type="PANTHER" id="PTHR30458">
    <property type="entry name" value="PHENYLACETIC ACID DEGRADATION PROTEIN PAA"/>
    <property type="match status" value="1"/>
</dbReference>
<organism evidence="1 2">
    <name type="scientific">Nemorincola caseinilytica</name>
    <dbReference type="NCBI Taxonomy" id="2054315"/>
    <lineage>
        <taxon>Bacteria</taxon>
        <taxon>Pseudomonadati</taxon>
        <taxon>Bacteroidota</taxon>
        <taxon>Chitinophagia</taxon>
        <taxon>Chitinophagales</taxon>
        <taxon>Chitinophagaceae</taxon>
        <taxon>Nemorincola</taxon>
    </lineage>
</organism>
<evidence type="ECO:0000313" key="1">
    <source>
        <dbReference type="EMBL" id="GAA4466167.1"/>
    </source>
</evidence>
<dbReference type="PANTHER" id="PTHR30458:SF0">
    <property type="entry name" value="1,2-PHENYLACETYL-COA EPOXIDASE, SUBUNIT C"/>
    <property type="match status" value="1"/>
</dbReference>
<accession>A0ABP8NIV2</accession>
<dbReference type="SUPFAM" id="SSF47240">
    <property type="entry name" value="Ferritin-like"/>
    <property type="match status" value="1"/>
</dbReference>
<evidence type="ECO:0000313" key="2">
    <source>
        <dbReference type="Proteomes" id="UP001500067"/>
    </source>
</evidence>
<dbReference type="EMBL" id="BAABFA010000011">
    <property type="protein sequence ID" value="GAA4466167.1"/>
    <property type="molecule type" value="Genomic_DNA"/>
</dbReference>
<dbReference type="RefSeq" id="WP_345082407.1">
    <property type="nucleotide sequence ID" value="NZ_BAABFA010000011.1"/>
</dbReference>
<dbReference type="PIRSF" id="PIRSF037834">
    <property type="entry name" value="PA_CoA_Oase3"/>
    <property type="match status" value="1"/>
</dbReference>
<reference evidence="2" key="1">
    <citation type="journal article" date="2019" name="Int. J. Syst. Evol. Microbiol.">
        <title>The Global Catalogue of Microorganisms (GCM) 10K type strain sequencing project: providing services to taxonomists for standard genome sequencing and annotation.</title>
        <authorList>
            <consortium name="The Broad Institute Genomics Platform"/>
            <consortium name="The Broad Institute Genome Sequencing Center for Infectious Disease"/>
            <person name="Wu L."/>
            <person name="Ma J."/>
        </authorList>
    </citation>
    <scope>NUCLEOTIDE SEQUENCE [LARGE SCALE GENOMIC DNA]</scope>
    <source>
        <strain evidence="2">JCM 32105</strain>
    </source>
</reference>
<dbReference type="InterPro" id="IPR011882">
    <property type="entry name" value="PaaC"/>
</dbReference>
<dbReference type="Gene3D" id="1.20.1260.10">
    <property type="match status" value="1"/>
</dbReference>
<dbReference type="Proteomes" id="UP001500067">
    <property type="component" value="Unassembled WGS sequence"/>
</dbReference>
<gene>
    <name evidence="1" type="primary">paaC</name>
    <name evidence="1" type="ORF">GCM10023093_19780</name>
</gene>
<protein>
    <submittedName>
        <fullName evidence="1">Phenylacetate-CoA oxygenase subunit PaaC</fullName>
    </submittedName>
</protein>
<dbReference type="InterPro" id="IPR009078">
    <property type="entry name" value="Ferritin-like_SF"/>
</dbReference>
<dbReference type="InterPro" id="IPR052703">
    <property type="entry name" value="Aromatic_CoA_ox/epox"/>
</dbReference>
<proteinExistence type="predicted"/>
<dbReference type="Pfam" id="PF05138">
    <property type="entry name" value="PaaA_PaaC"/>
    <property type="match status" value="1"/>
</dbReference>
<name>A0ABP8NIV2_9BACT</name>
<dbReference type="InterPro" id="IPR007814">
    <property type="entry name" value="PaaA_PaaC"/>
</dbReference>